<name>A0AAD8LAD7_TARER</name>
<gene>
    <name evidence="7" type="ORF">QVD17_04565</name>
</gene>
<protein>
    <recommendedName>
        <fullName evidence="9">S-protein homolog</fullName>
    </recommendedName>
</protein>
<dbReference type="Pfam" id="PF05938">
    <property type="entry name" value="Self-incomp_S1"/>
    <property type="match status" value="1"/>
</dbReference>
<feature type="chain" id="PRO_5042207822" description="S-protein homolog" evidence="6">
    <location>
        <begin position="20"/>
        <end position="137"/>
    </location>
</feature>
<evidence type="ECO:0000256" key="4">
    <source>
        <dbReference type="ARBA" id="ARBA00022525"/>
    </source>
</evidence>
<proteinExistence type="inferred from homology"/>
<evidence type="ECO:0000313" key="8">
    <source>
        <dbReference type="Proteomes" id="UP001229421"/>
    </source>
</evidence>
<dbReference type="Proteomes" id="UP001229421">
    <property type="component" value="Unassembled WGS sequence"/>
</dbReference>
<organism evidence="7 8">
    <name type="scientific">Tagetes erecta</name>
    <name type="common">African marigold</name>
    <dbReference type="NCBI Taxonomy" id="13708"/>
    <lineage>
        <taxon>Eukaryota</taxon>
        <taxon>Viridiplantae</taxon>
        <taxon>Streptophyta</taxon>
        <taxon>Embryophyta</taxon>
        <taxon>Tracheophyta</taxon>
        <taxon>Spermatophyta</taxon>
        <taxon>Magnoliopsida</taxon>
        <taxon>eudicotyledons</taxon>
        <taxon>Gunneridae</taxon>
        <taxon>Pentapetalae</taxon>
        <taxon>asterids</taxon>
        <taxon>campanulids</taxon>
        <taxon>Asterales</taxon>
        <taxon>Asteraceae</taxon>
        <taxon>Asteroideae</taxon>
        <taxon>Heliantheae alliance</taxon>
        <taxon>Tageteae</taxon>
        <taxon>Tagetes</taxon>
    </lineage>
</organism>
<evidence type="ECO:0000256" key="5">
    <source>
        <dbReference type="ARBA" id="ARBA00022729"/>
    </source>
</evidence>
<comment type="caution">
    <text evidence="7">The sequence shown here is derived from an EMBL/GenBank/DDBJ whole genome shotgun (WGS) entry which is preliminary data.</text>
</comment>
<evidence type="ECO:0000256" key="1">
    <source>
        <dbReference type="ARBA" id="ARBA00004613"/>
    </source>
</evidence>
<keyword evidence="5 6" id="KW-0732">Signal</keyword>
<evidence type="ECO:0008006" key="9">
    <source>
        <dbReference type="Google" id="ProtNLM"/>
    </source>
</evidence>
<comment type="similarity">
    <text evidence="2">Belongs to the plant self-incompatibility (S1) protein family.</text>
</comment>
<accession>A0AAD8LAD7</accession>
<feature type="signal peptide" evidence="6">
    <location>
        <begin position="1"/>
        <end position="19"/>
    </location>
</feature>
<dbReference type="AlphaFoldDB" id="A0AAD8LAD7"/>
<reference evidence="7" key="1">
    <citation type="journal article" date="2023" name="bioRxiv">
        <title>Improved chromosome-level genome assembly for marigold (Tagetes erecta).</title>
        <authorList>
            <person name="Jiang F."/>
            <person name="Yuan L."/>
            <person name="Wang S."/>
            <person name="Wang H."/>
            <person name="Xu D."/>
            <person name="Wang A."/>
            <person name="Fan W."/>
        </authorList>
    </citation>
    <scope>NUCLEOTIDE SEQUENCE</scope>
    <source>
        <strain evidence="7">WSJ</strain>
        <tissue evidence="7">Leaf</tissue>
    </source>
</reference>
<dbReference type="EMBL" id="JAUHHV010000001">
    <property type="protein sequence ID" value="KAK1438755.1"/>
    <property type="molecule type" value="Genomic_DNA"/>
</dbReference>
<keyword evidence="3" id="KW-0713">Self-incompatibility</keyword>
<sequence>MDLMFHGVVILTMLSFCIASSPNSVYFVRMYVSNAVGDNIVVHVSGKNGEDDQGNQTIYSDEEFDWKFGVKLGTYYKGEFWWGSKYASVGLFNSHISCFDGDIFRVQRCYWLVNPDGFWYNKHNATFPGEWERRATW</sequence>
<evidence type="ECO:0000313" key="7">
    <source>
        <dbReference type="EMBL" id="KAK1438755.1"/>
    </source>
</evidence>
<keyword evidence="4" id="KW-0964">Secreted</keyword>
<evidence type="ECO:0000256" key="6">
    <source>
        <dbReference type="SAM" id="SignalP"/>
    </source>
</evidence>
<dbReference type="GO" id="GO:0060320">
    <property type="term" value="P:rejection of self pollen"/>
    <property type="evidence" value="ECO:0007669"/>
    <property type="project" value="UniProtKB-KW"/>
</dbReference>
<keyword evidence="8" id="KW-1185">Reference proteome</keyword>
<dbReference type="GO" id="GO:0005576">
    <property type="term" value="C:extracellular region"/>
    <property type="evidence" value="ECO:0007669"/>
    <property type="project" value="UniProtKB-SubCell"/>
</dbReference>
<evidence type="ECO:0000256" key="2">
    <source>
        <dbReference type="ARBA" id="ARBA00005581"/>
    </source>
</evidence>
<comment type="subcellular location">
    <subcellularLocation>
        <location evidence="1">Secreted</location>
    </subcellularLocation>
</comment>
<dbReference type="InterPro" id="IPR010264">
    <property type="entry name" value="Self-incomp_S1"/>
</dbReference>
<evidence type="ECO:0000256" key="3">
    <source>
        <dbReference type="ARBA" id="ARBA00022471"/>
    </source>
</evidence>